<keyword evidence="3" id="KW-1185">Reference proteome</keyword>
<evidence type="ECO:0000256" key="1">
    <source>
        <dbReference type="SAM" id="MobiDB-lite"/>
    </source>
</evidence>
<feature type="compositionally biased region" description="Basic and acidic residues" evidence="1">
    <location>
        <begin position="136"/>
        <end position="147"/>
    </location>
</feature>
<feature type="region of interest" description="Disordered" evidence="1">
    <location>
        <begin position="285"/>
        <end position="324"/>
    </location>
</feature>
<dbReference type="EMBL" id="JARJCM010000168">
    <property type="protein sequence ID" value="KAJ7024519.1"/>
    <property type="molecule type" value="Genomic_DNA"/>
</dbReference>
<feature type="region of interest" description="Disordered" evidence="1">
    <location>
        <begin position="250"/>
        <end position="273"/>
    </location>
</feature>
<reference evidence="2" key="1">
    <citation type="submission" date="2023-03" db="EMBL/GenBank/DDBJ databases">
        <title>Massive genome expansion in bonnet fungi (Mycena s.s.) driven by repeated elements and novel gene families across ecological guilds.</title>
        <authorList>
            <consortium name="Lawrence Berkeley National Laboratory"/>
            <person name="Harder C.B."/>
            <person name="Miyauchi S."/>
            <person name="Viragh M."/>
            <person name="Kuo A."/>
            <person name="Thoen E."/>
            <person name="Andreopoulos B."/>
            <person name="Lu D."/>
            <person name="Skrede I."/>
            <person name="Drula E."/>
            <person name="Henrissat B."/>
            <person name="Morin E."/>
            <person name="Kohler A."/>
            <person name="Barry K."/>
            <person name="LaButti K."/>
            <person name="Morin E."/>
            <person name="Salamov A."/>
            <person name="Lipzen A."/>
            <person name="Mereny Z."/>
            <person name="Hegedus B."/>
            <person name="Baldrian P."/>
            <person name="Stursova M."/>
            <person name="Weitz H."/>
            <person name="Taylor A."/>
            <person name="Grigoriev I.V."/>
            <person name="Nagy L.G."/>
            <person name="Martin F."/>
            <person name="Kauserud H."/>
        </authorList>
    </citation>
    <scope>NUCLEOTIDE SEQUENCE</scope>
    <source>
        <strain evidence="2">CBHHK200</strain>
    </source>
</reference>
<comment type="caution">
    <text evidence="2">The sequence shown here is derived from an EMBL/GenBank/DDBJ whole genome shotgun (WGS) entry which is preliminary data.</text>
</comment>
<evidence type="ECO:0000313" key="3">
    <source>
        <dbReference type="Proteomes" id="UP001218188"/>
    </source>
</evidence>
<accession>A0AAD6WX80</accession>
<gene>
    <name evidence="2" type="ORF">C8F04DRAFT_1239597</name>
</gene>
<feature type="compositionally biased region" description="Low complexity" evidence="1">
    <location>
        <begin position="255"/>
        <end position="265"/>
    </location>
</feature>
<organism evidence="2 3">
    <name type="scientific">Mycena alexandri</name>
    <dbReference type="NCBI Taxonomy" id="1745969"/>
    <lineage>
        <taxon>Eukaryota</taxon>
        <taxon>Fungi</taxon>
        <taxon>Dikarya</taxon>
        <taxon>Basidiomycota</taxon>
        <taxon>Agaricomycotina</taxon>
        <taxon>Agaricomycetes</taxon>
        <taxon>Agaricomycetidae</taxon>
        <taxon>Agaricales</taxon>
        <taxon>Marasmiineae</taxon>
        <taxon>Mycenaceae</taxon>
        <taxon>Mycena</taxon>
    </lineage>
</organism>
<proteinExistence type="predicted"/>
<dbReference type="AlphaFoldDB" id="A0AAD6WX80"/>
<name>A0AAD6WX80_9AGAR</name>
<dbReference type="Proteomes" id="UP001218188">
    <property type="component" value="Unassembled WGS sequence"/>
</dbReference>
<evidence type="ECO:0000313" key="2">
    <source>
        <dbReference type="EMBL" id="KAJ7024519.1"/>
    </source>
</evidence>
<protein>
    <submittedName>
        <fullName evidence="2">Uncharacterized protein</fullName>
    </submittedName>
</protein>
<feature type="compositionally biased region" description="Basic residues" evidence="1">
    <location>
        <begin position="486"/>
        <end position="495"/>
    </location>
</feature>
<feature type="region of interest" description="Disordered" evidence="1">
    <location>
        <begin position="191"/>
        <end position="219"/>
    </location>
</feature>
<feature type="region of interest" description="Disordered" evidence="1">
    <location>
        <begin position="128"/>
        <end position="172"/>
    </location>
</feature>
<feature type="region of interest" description="Disordered" evidence="1">
    <location>
        <begin position="483"/>
        <end position="519"/>
    </location>
</feature>
<sequence length="519" mass="55386">MRRIVHFWFFRVPRLPAPLVFFEYWERLCMPAHASSPRTSLRVLPRMNPVAREDSATCLRVYSLNWTDSRTNEGHPIPMDKADRIFSALPSPRALPALALSPFPHLSPPFIPAQSFWSDEPAADLSTRSARRHARWHDGPRVAREDGGWYADVQTPSDVEGGKESAARGSTSAEGEGVFFFHRLLFPASRVDGTRGRHGRPARATSPGKRGWTESALKRGAATEAAGGAERLAAWQEWILAAWTQGGGCGGADRGAGTSEAAGSGSERGRRRAGGLVVERVLTSAGGGGRGSWERRGVGSGGRWRRQKGASKGGVGSSREVGGRIRKEVVPGGSDVFSDGGVDVSALFGGIHAECGAGWGAGGELGGVAIISYPRPSSPGKNREMEAGVNKLELECASPGSRARVCTGGCLEGAKREKGGDIVASKHASTTTCEGSRARRESTRGAVFKASSMRAEGAAPGAACESRYAARRVSVCRWGGEGLASARRKQRRRGKRCEEMSSARKSTPPSAQRELEERD</sequence>